<dbReference type="Proteomes" id="UP001652623">
    <property type="component" value="Chromosome 6"/>
</dbReference>
<dbReference type="PANTHER" id="PTHR45708:SF21">
    <property type="entry name" value="ACIDIC ENDOCHITINASE"/>
    <property type="match status" value="1"/>
</dbReference>
<reference evidence="11" key="1">
    <citation type="submission" date="2025-08" db="UniProtKB">
        <authorList>
            <consortium name="RefSeq"/>
        </authorList>
    </citation>
    <scope>IDENTIFICATION</scope>
    <source>
        <tissue evidence="11">Seedling</tissue>
    </source>
</reference>
<dbReference type="SUPFAM" id="SSF51445">
    <property type="entry name" value="(Trans)glycosidases"/>
    <property type="match status" value="1"/>
</dbReference>
<dbReference type="InterPro" id="IPR017853">
    <property type="entry name" value="GH"/>
</dbReference>
<evidence type="ECO:0000313" key="11">
    <source>
        <dbReference type="RefSeq" id="XP_060673903.1"/>
    </source>
</evidence>
<feature type="domain" description="GH18" evidence="9">
    <location>
        <begin position="27"/>
        <end position="278"/>
    </location>
</feature>
<dbReference type="EC" id="3.2.1.14" evidence="2"/>
<keyword evidence="7" id="KW-0624">Polysaccharide degradation</keyword>
<proteinExistence type="predicted"/>
<keyword evidence="5" id="KW-0119">Carbohydrate metabolism</keyword>
<sequence length="278" mass="31106">MAPLAKLVVACLILSLALIQVSWVAGGSIATYWGQDTNDTEGRLEELCNTGHYSHINVAFLTHFGDGRDLEFSIFDHCNNQVSCIRFGRDIKTCQSKQVKILLSIEGPYGTYSLNSVDDAQKVAKLLWDSYLIGVGFDGIDFHIENGSALYYENLTNYLKDYGKKNNKEVILSASPSGLYPDAYLEKAMYSGHFDIVWIQLFNSTSCQYDSANQNDYLPVASWEEWNMLLATGRPLFLGIPASEYISRSEQTDMDPLSPFGVPFFVPSIKSRHVSSKM</sequence>
<evidence type="ECO:0000256" key="1">
    <source>
        <dbReference type="ARBA" id="ARBA00000822"/>
    </source>
</evidence>
<dbReference type="GeneID" id="132804039"/>
<evidence type="ECO:0000256" key="5">
    <source>
        <dbReference type="ARBA" id="ARBA00023277"/>
    </source>
</evidence>
<dbReference type="PANTHER" id="PTHR45708">
    <property type="entry name" value="ENDOCHITINASE"/>
    <property type="match status" value="1"/>
</dbReference>
<keyword evidence="8" id="KW-0732">Signal</keyword>
<gene>
    <name evidence="11" type="primary">LOC132804039</name>
</gene>
<dbReference type="InterPro" id="IPR050542">
    <property type="entry name" value="Glycosyl_Hydrlase18_Chitinase"/>
</dbReference>
<name>A0ABM4AAZ1_ZIZJJ</name>
<keyword evidence="10" id="KW-1185">Reference proteome</keyword>
<dbReference type="PROSITE" id="PS51910">
    <property type="entry name" value="GH18_2"/>
    <property type="match status" value="1"/>
</dbReference>
<feature type="signal peptide" evidence="8">
    <location>
        <begin position="1"/>
        <end position="26"/>
    </location>
</feature>
<evidence type="ECO:0000259" key="9">
    <source>
        <dbReference type="PROSITE" id="PS51910"/>
    </source>
</evidence>
<evidence type="ECO:0000256" key="3">
    <source>
        <dbReference type="ARBA" id="ARBA00022801"/>
    </source>
</evidence>
<evidence type="ECO:0000256" key="4">
    <source>
        <dbReference type="ARBA" id="ARBA00023024"/>
    </source>
</evidence>
<comment type="catalytic activity">
    <reaction evidence="1">
        <text>Random endo-hydrolysis of N-acetyl-beta-D-glucosaminide (1-&gt;4)-beta-linkages in chitin and chitodextrins.</text>
        <dbReference type="EC" id="3.2.1.14"/>
    </reaction>
</comment>
<keyword evidence="6" id="KW-0326">Glycosidase</keyword>
<feature type="chain" id="PRO_5047040573" description="chitinase" evidence="8">
    <location>
        <begin position="27"/>
        <end position="278"/>
    </location>
</feature>
<evidence type="ECO:0000313" key="10">
    <source>
        <dbReference type="Proteomes" id="UP001652623"/>
    </source>
</evidence>
<evidence type="ECO:0000256" key="2">
    <source>
        <dbReference type="ARBA" id="ARBA00012729"/>
    </source>
</evidence>
<evidence type="ECO:0000256" key="6">
    <source>
        <dbReference type="ARBA" id="ARBA00023295"/>
    </source>
</evidence>
<keyword evidence="4" id="KW-0146">Chitin degradation</keyword>
<keyword evidence="3" id="KW-0378">Hydrolase</keyword>
<organism evidence="10 11">
    <name type="scientific">Ziziphus jujuba</name>
    <name type="common">Chinese jujube</name>
    <name type="synonym">Ziziphus sativa</name>
    <dbReference type="NCBI Taxonomy" id="326968"/>
    <lineage>
        <taxon>Eukaryota</taxon>
        <taxon>Viridiplantae</taxon>
        <taxon>Streptophyta</taxon>
        <taxon>Embryophyta</taxon>
        <taxon>Tracheophyta</taxon>
        <taxon>Spermatophyta</taxon>
        <taxon>Magnoliopsida</taxon>
        <taxon>eudicotyledons</taxon>
        <taxon>Gunneridae</taxon>
        <taxon>Pentapetalae</taxon>
        <taxon>rosids</taxon>
        <taxon>fabids</taxon>
        <taxon>Rosales</taxon>
        <taxon>Rhamnaceae</taxon>
        <taxon>Paliureae</taxon>
        <taxon>Ziziphus</taxon>
    </lineage>
</organism>
<evidence type="ECO:0000256" key="7">
    <source>
        <dbReference type="ARBA" id="ARBA00023326"/>
    </source>
</evidence>
<accession>A0ABM4AAZ1</accession>
<dbReference type="Gene3D" id="3.20.20.80">
    <property type="entry name" value="Glycosidases"/>
    <property type="match status" value="1"/>
</dbReference>
<evidence type="ECO:0000256" key="8">
    <source>
        <dbReference type="SAM" id="SignalP"/>
    </source>
</evidence>
<dbReference type="RefSeq" id="XP_060673903.1">
    <property type="nucleotide sequence ID" value="XM_060817920.1"/>
</dbReference>
<protein>
    <recommendedName>
        <fullName evidence="2">chitinase</fullName>
        <ecNumber evidence="2">3.2.1.14</ecNumber>
    </recommendedName>
</protein>
<dbReference type="Pfam" id="PF00704">
    <property type="entry name" value="Glyco_hydro_18"/>
    <property type="match status" value="1"/>
</dbReference>
<dbReference type="InterPro" id="IPR001223">
    <property type="entry name" value="Glyco_hydro18_cat"/>
</dbReference>